<gene>
    <name evidence="2" type="ORF">C8Q71DRAFT_909452</name>
</gene>
<dbReference type="InterPro" id="IPR032675">
    <property type="entry name" value="LRR_dom_sf"/>
</dbReference>
<accession>A0ABQ8K7Y1</accession>
<evidence type="ECO:0000313" key="3">
    <source>
        <dbReference type="Proteomes" id="UP000814176"/>
    </source>
</evidence>
<evidence type="ECO:0000259" key="1">
    <source>
        <dbReference type="Pfam" id="PF00646"/>
    </source>
</evidence>
<dbReference type="RefSeq" id="XP_047776142.1">
    <property type="nucleotide sequence ID" value="XM_047929045.1"/>
</dbReference>
<protein>
    <recommendedName>
        <fullName evidence="1">F-box domain-containing protein</fullName>
    </recommendedName>
</protein>
<proteinExistence type="predicted"/>
<reference evidence="2 3" key="1">
    <citation type="journal article" date="2021" name="Environ. Microbiol.">
        <title>Gene family expansions and transcriptome signatures uncover fungal adaptations to wood decay.</title>
        <authorList>
            <person name="Hage H."/>
            <person name="Miyauchi S."/>
            <person name="Viragh M."/>
            <person name="Drula E."/>
            <person name="Min B."/>
            <person name="Chaduli D."/>
            <person name="Navarro D."/>
            <person name="Favel A."/>
            <person name="Norest M."/>
            <person name="Lesage-Meessen L."/>
            <person name="Balint B."/>
            <person name="Merenyi Z."/>
            <person name="de Eugenio L."/>
            <person name="Morin E."/>
            <person name="Martinez A.T."/>
            <person name="Baldrian P."/>
            <person name="Stursova M."/>
            <person name="Martinez M.J."/>
            <person name="Novotny C."/>
            <person name="Magnuson J.K."/>
            <person name="Spatafora J.W."/>
            <person name="Maurice S."/>
            <person name="Pangilinan J."/>
            <person name="Andreopoulos W."/>
            <person name="LaButti K."/>
            <person name="Hundley H."/>
            <person name="Na H."/>
            <person name="Kuo A."/>
            <person name="Barry K."/>
            <person name="Lipzen A."/>
            <person name="Henrissat B."/>
            <person name="Riley R."/>
            <person name="Ahrendt S."/>
            <person name="Nagy L.G."/>
            <person name="Grigoriev I.V."/>
            <person name="Martin F."/>
            <person name="Rosso M.N."/>
        </authorList>
    </citation>
    <scope>NUCLEOTIDE SEQUENCE [LARGE SCALE GENOMIC DNA]</scope>
    <source>
        <strain evidence="2 3">CIRM-BRFM 1785</strain>
    </source>
</reference>
<dbReference type="EMBL" id="JADCUA010000018">
    <property type="protein sequence ID" value="KAH9833402.1"/>
    <property type="molecule type" value="Genomic_DNA"/>
</dbReference>
<dbReference type="GeneID" id="72009777"/>
<name>A0ABQ8K7Y1_9APHY</name>
<organism evidence="2 3">
    <name type="scientific">Rhodofomes roseus</name>
    <dbReference type="NCBI Taxonomy" id="34475"/>
    <lineage>
        <taxon>Eukaryota</taxon>
        <taxon>Fungi</taxon>
        <taxon>Dikarya</taxon>
        <taxon>Basidiomycota</taxon>
        <taxon>Agaricomycotina</taxon>
        <taxon>Agaricomycetes</taxon>
        <taxon>Polyporales</taxon>
        <taxon>Rhodofomes</taxon>
    </lineage>
</organism>
<dbReference type="SUPFAM" id="SSF81383">
    <property type="entry name" value="F-box domain"/>
    <property type="match status" value="1"/>
</dbReference>
<keyword evidence="3" id="KW-1185">Reference proteome</keyword>
<dbReference type="Pfam" id="PF00646">
    <property type="entry name" value="F-box"/>
    <property type="match status" value="1"/>
</dbReference>
<dbReference type="Proteomes" id="UP000814176">
    <property type="component" value="Unassembled WGS sequence"/>
</dbReference>
<feature type="domain" description="F-box" evidence="1">
    <location>
        <begin position="38"/>
        <end position="70"/>
    </location>
</feature>
<dbReference type="InterPro" id="IPR001810">
    <property type="entry name" value="F-box_dom"/>
</dbReference>
<dbReference type="Gene3D" id="3.80.10.10">
    <property type="entry name" value="Ribonuclease Inhibitor"/>
    <property type="match status" value="1"/>
</dbReference>
<comment type="caution">
    <text evidence="2">The sequence shown here is derived from an EMBL/GenBank/DDBJ whole genome shotgun (WGS) entry which is preliminary data.</text>
</comment>
<sequence>MPDVPSQLNDYYWGDVFGFQGGRRREVLRPLSRDISTRIPQEVVDHIIDQLAGCSAHLYNCALVCRSWNYRSTEILFTRIIIRSPRHFDNLAHAALQEERVRQHLAGTQHFSIEDRSGDSRSHLVVYLYALTMRSLRTLAFSQCTWTPIHPSFTLLLSQFATVTHVSLDKVHVQNFTDLRRIICAFPRLEHLVMKRCSLKHHTPVHASHGVTSKSLLPHLNYLELGENDVQLLTSLAQWLRIPSRAPSLRELSLSEHLQSTGFDLDALEHILRFVGYKLSSLAVEYPYINGMHRHLCYVPALHTLSFPLSTLSTRYPSRNLATELESILLSVSSADLESLTLVEAYTRSSHREMATARVSSREEVVEDVQPLDHVTKDARFVRLKKAKIVLRALNHDTEEEVESIVRSLRHLLSYWDERNILLIE</sequence>
<dbReference type="InterPro" id="IPR036047">
    <property type="entry name" value="F-box-like_dom_sf"/>
</dbReference>
<dbReference type="SUPFAM" id="SSF52047">
    <property type="entry name" value="RNI-like"/>
    <property type="match status" value="1"/>
</dbReference>
<evidence type="ECO:0000313" key="2">
    <source>
        <dbReference type="EMBL" id="KAH9833402.1"/>
    </source>
</evidence>